<dbReference type="AlphaFoldDB" id="A0A8G2A1D4"/>
<organism evidence="3 4">
    <name type="scientific">Raoultella planticola</name>
    <name type="common">Klebsiella planticola</name>
    <dbReference type="NCBI Taxonomy" id="575"/>
    <lineage>
        <taxon>Bacteria</taxon>
        <taxon>Pseudomonadati</taxon>
        <taxon>Pseudomonadota</taxon>
        <taxon>Gammaproteobacteria</taxon>
        <taxon>Enterobacterales</taxon>
        <taxon>Enterobacteriaceae</taxon>
        <taxon>Klebsiella/Raoultella group</taxon>
        <taxon>Raoultella</taxon>
    </lineage>
</organism>
<evidence type="ECO:0000313" key="5">
    <source>
        <dbReference type="Proteomes" id="UP001293169"/>
    </source>
</evidence>
<evidence type="ECO:0000256" key="1">
    <source>
        <dbReference type="SAM" id="MobiDB-lite"/>
    </source>
</evidence>
<proteinExistence type="predicted"/>
<evidence type="ECO:0000313" key="3">
    <source>
        <dbReference type="EMBL" id="SAQ03164.1"/>
    </source>
</evidence>
<sequence>MTLDHFMQYQTESVKRASMPPVAKHSRTKTNQPQKAGESL</sequence>
<protein>
    <submittedName>
        <fullName evidence="3">Uncharacterized protein</fullName>
    </submittedName>
</protein>
<accession>A0A8G2A1D4</accession>
<evidence type="ECO:0000313" key="4">
    <source>
        <dbReference type="Proteomes" id="UP000078124"/>
    </source>
</evidence>
<comment type="caution">
    <text evidence="3">The sequence shown here is derived from an EMBL/GenBank/DDBJ whole genome shotgun (WGS) entry which is preliminary data.</text>
</comment>
<dbReference type="EMBL" id="JAXUDK010000010">
    <property type="protein sequence ID" value="MDZ7467129.1"/>
    <property type="molecule type" value="Genomic_DNA"/>
</dbReference>
<reference evidence="3 4" key="1">
    <citation type="submission" date="2016-05" db="EMBL/GenBank/DDBJ databases">
        <authorList>
            <consortium name="Pathogen Informatics"/>
        </authorList>
    </citation>
    <scope>NUCLEOTIDE SEQUENCE [LARGE SCALE GENOMIC DNA]</scope>
    <source>
        <strain evidence="3 4">2880STDY5682802</strain>
    </source>
</reference>
<dbReference type="Proteomes" id="UP000078124">
    <property type="component" value="Unassembled WGS sequence"/>
</dbReference>
<name>A0A8G2A1D4_RAOPL</name>
<reference evidence="2 5" key="2">
    <citation type="submission" date="2023-12" db="EMBL/GenBank/DDBJ databases">
        <title>N/s.</title>
        <authorList>
            <person name="Dale J."/>
        </authorList>
    </citation>
    <scope>NUCLEOTIDE SEQUENCE [LARGE SCALE GENOMIC DNA]</scope>
    <source>
        <strain evidence="2 5">2023EL-01226</strain>
    </source>
</reference>
<dbReference type="Proteomes" id="UP001293169">
    <property type="component" value="Unassembled WGS sequence"/>
</dbReference>
<keyword evidence="5" id="KW-1185">Reference proteome</keyword>
<evidence type="ECO:0000313" key="2">
    <source>
        <dbReference type="EMBL" id="MDZ7467129.1"/>
    </source>
</evidence>
<gene>
    <name evidence="3" type="ORF">SAMEA2273876_04296</name>
    <name evidence="2" type="ORF">U5E74_15935</name>
</gene>
<dbReference type="EMBL" id="FLAC01000020">
    <property type="protein sequence ID" value="SAQ03164.1"/>
    <property type="molecule type" value="Genomic_DNA"/>
</dbReference>
<feature type="region of interest" description="Disordered" evidence="1">
    <location>
        <begin position="1"/>
        <end position="40"/>
    </location>
</feature>